<reference evidence="2" key="2">
    <citation type="submission" date="2021-08" db="EMBL/GenBank/DDBJ databases">
        <authorList>
            <person name="Tani A."/>
            <person name="Ola A."/>
            <person name="Ogura Y."/>
            <person name="Katsura K."/>
            <person name="Hayashi T."/>
        </authorList>
    </citation>
    <scope>NUCLEOTIDE SEQUENCE</scope>
    <source>
        <strain evidence="2">LMG 23639</strain>
    </source>
</reference>
<organism evidence="2 3">
    <name type="scientific">Methylobacterium jeotgali</name>
    <dbReference type="NCBI Taxonomy" id="381630"/>
    <lineage>
        <taxon>Bacteria</taxon>
        <taxon>Pseudomonadati</taxon>
        <taxon>Pseudomonadota</taxon>
        <taxon>Alphaproteobacteria</taxon>
        <taxon>Hyphomicrobiales</taxon>
        <taxon>Methylobacteriaceae</taxon>
        <taxon>Methylobacterium</taxon>
    </lineage>
</organism>
<gene>
    <name evidence="2" type="ORF">AOPFMNJM_0945</name>
</gene>
<dbReference type="Proteomes" id="UP001055102">
    <property type="component" value="Unassembled WGS sequence"/>
</dbReference>
<name>A0ABQ4STT8_9HYPH</name>
<sequence length="169" mass="17950">MAKRGLSRIGGVSRSPGRDLTCHPPGPSRRVGTRVKRMGCVSGAADNVVPFRRAGAARPAAYPGIAESQIRRRSEQRALMDAVYASGALAVAAGDRDTKLAASRLLVYGFLTVEEVDADGRARRLRPSEAIRAATNHPWRLTKPAYAGSLAVTIPAVDGFLFETAPILA</sequence>
<feature type="region of interest" description="Disordered" evidence="1">
    <location>
        <begin position="1"/>
        <end position="33"/>
    </location>
</feature>
<protein>
    <submittedName>
        <fullName evidence="2">Uncharacterized protein</fullName>
    </submittedName>
</protein>
<accession>A0ABQ4STT8</accession>
<evidence type="ECO:0000313" key="3">
    <source>
        <dbReference type="Proteomes" id="UP001055102"/>
    </source>
</evidence>
<proteinExistence type="predicted"/>
<reference evidence="2" key="1">
    <citation type="journal article" date="2021" name="Front. Microbiol.">
        <title>Comprehensive Comparative Genomics and Phenotyping of Methylobacterium Species.</title>
        <authorList>
            <person name="Alessa O."/>
            <person name="Ogura Y."/>
            <person name="Fujitani Y."/>
            <person name="Takami H."/>
            <person name="Hayashi T."/>
            <person name="Sahin N."/>
            <person name="Tani A."/>
        </authorList>
    </citation>
    <scope>NUCLEOTIDE SEQUENCE</scope>
    <source>
        <strain evidence="2">LMG 23639</strain>
    </source>
</reference>
<evidence type="ECO:0000256" key="1">
    <source>
        <dbReference type="SAM" id="MobiDB-lite"/>
    </source>
</evidence>
<comment type="caution">
    <text evidence="2">The sequence shown here is derived from an EMBL/GenBank/DDBJ whole genome shotgun (WGS) entry which is preliminary data.</text>
</comment>
<keyword evidence="3" id="KW-1185">Reference proteome</keyword>
<dbReference type="EMBL" id="BPQR01000015">
    <property type="protein sequence ID" value="GJE05641.1"/>
    <property type="molecule type" value="Genomic_DNA"/>
</dbReference>
<evidence type="ECO:0000313" key="2">
    <source>
        <dbReference type="EMBL" id="GJE05641.1"/>
    </source>
</evidence>